<proteinExistence type="predicted"/>
<evidence type="ECO:0000313" key="1">
    <source>
        <dbReference type="EMBL" id="SNS56649.1"/>
    </source>
</evidence>
<evidence type="ECO:0008006" key="3">
    <source>
        <dbReference type="Google" id="ProtNLM"/>
    </source>
</evidence>
<dbReference type="Proteomes" id="UP000198304">
    <property type="component" value="Unassembled WGS sequence"/>
</dbReference>
<evidence type="ECO:0000313" key="2">
    <source>
        <dbReference type="Proteomes" id="UP000198304"/>
    </source>
</evidence>
<protein>
    <recommendedName>
        <fullName evidence="3">DUF4280 domain-containing protein</fullName>
    </recommendedName>
</protein>
<organism evidence="1 2">
    <name type="scientific">Anaerovirgula multivorans</name>
    <dbReference type="NCBI Taxonomy" id="312168"/>
    <lineage>
        <taxon>Bacteria</taxon>
        <taxon>Bacillati</taxon>
        <taxon>Bacillota</taxon>
        <taxon>Clostridia</taxon>
        <taxon>Peptostreptococcales</taxon>
        <taxon>Natronincolaceae</taxon>
        <taxon>Anaerovirgula</taxon>
    </lineage>
</organism>
<dbReference type="EMBL" id="FZOJ01000013">
    <property type="protein sequence ID" value="SNS56649.1"/>
    <property type="molecule type" value="Genomic_DNA"/>
</dbReference>
<accession>A0A239FIA9</accession>
<dbReference type="InterPro" id="IPR025460">
    <property type="entry name" value="DUF4280"/>
</dbReference>
<gene>
    <name evidence="1" type="ORF">SAMN05446037_101329</name>
</gene>
<dbReference type="Pfam" id="PF14107">
    <property type="entry name" value="DUF4280"/>
    <property type="match status" value="1"/>
</dbReference>
<sequence length="113" mass="12318">MSQTLYNIKEGATLRCSLGTGTSQLKVPQSHGATLQGKNQATIEDHVANVNIMPFSMCTRVNPPVPCTPSILLKWINGKKDHKVREELALLNICIVPCVHGGIIKIEESGQQK</sequence>
<keyword evidence="2" id="KW-1185">Reference proteome</keyword>
<reference evidence="1 2" key="1">
    <citation type="submission" date="2017-06" db="EMBL/GenBank/DDBJ databases">
        <authorList>
            <person name="Kim H.J."/>
            <person name="Triplett B.A."/>
        </authorList>
    </citation>
    <scope>NUCLEOTIDE SEQUENCE [LARGE SCALE GENOMIC DNA]</scope>
    <source>
        <strain evidence="1 2">SCA</strain>
    </source>
</reference>
<dbReference type="AlphaFoldDB" id="A0A239FIA9"/>
<name>A0A239FIA9_9FIRM</name>